<dbReference type="OMA" id="KKTPKEC"/>
<reference evidence="3 4" key="1">
    <citation type="journal article" date="2011" name="J. Gen. Appl. Microbiol.">
        <title>Draft genome sequencing of the enigmatic yeast Saitoella complicata.</title>
        <authorList>
            <person name="Nishida H."/>
            <person name="Hamamoto M."/>
            <person name="Sugiyama J."/>
        </authorList>
    </citation>
    <scope>NUCLEOTIDE SEQUENCE [LARGE SCALE GENOMIC DNA]</scope>
    <source>
        <strain evidence="3 4">NRRL Y-17804</strain>
    </source>
</reference>
<evidence type="ECO:0008006" key="5">
    <source>
        <dbReference type="Google" id="ProtNLM"/>
    </source>
</evidence>
<evidence type="ECO:0000256" key="2">
    <source>
        <dbReference type="ARBA" id="ARBA00023157"/>
    </source>
</evidence>
<dbReference type="PANTHER" id="PTHR28627">
    <property type="entry name" value="CYTOCHROME C OXIDASE ASSEMBLY FACTOR 5"/>
    <property type="match status" value="1"/>
</dbReference>
<name>A0A0E9NLR6_SAICN</name>
<evidence type="ECO:0000256" key="1">
    <source>
        <dbReference type="ARBA" id="ARBA00007785"/>
    </source>
</evidence>
<accession>A0A0E9NLR6</accession>
<dbReference type="RefSeq" id="XP_019023868.1">
    <property type="nucleotide sequence ID" value="XM_019171084.1"/>
</dbReference>
<proteinExistence type="inferred from homology"/>
<organism evidence="3 4">
    <name type="scientific">Saitoella complicata (strain BCRC 22490 / CBS 7301 / JCM 7358 / NBRC 10748 / NRRL Y-17804)</name>
    <dbReference type="NCBI Taxonomy" id="698492"/>
    <lineage>
        <taxon>Eukaryota</taxon>
        <taxon>Fungi</taxon>
        <taxon>Dikarya</taxon>
        <taxon>Ascomycota</taxon>
        <taxon>Taphrinomycotina</taxon>
        <taxon>Taphrinomycotina incertae sedis</taxon>
        <taxon>Saitoella</taxon>
    </lineage>
</organism>
<comment type="caution">
    <text evidence="3">The sequence shown here is derived from an EMBL/GenBank/DDBJ whole genome shotgun (WGS) entry which is preliminary data.</text>
</comment>
<dbReference type="PANTHER" id="PTHR28627:SF1">
    <property type="entry name" value="CYTOCHROME C OXIDASE ASSEMBLY FACTOR 5"/>
    <property type="match status" value="1"/>
</dbReference>
<dbReference type="OrthoDB" id="282149at2759"/>
<dbReference type="STRING" id="698492.A0A0E9NLR6"/>
<keyword evidence="2" id="KW-1015">Disulfide bond</keyword>
<reference evidence="3 4" key="3">
    <citation type="journal article" date="2015" name="Genome Announc.">
        <title>Draft Genome Sequence of the Archiascomycetous Yeast Saitoella complicata.</title>
        <authorList>
            <person name="Yamauchi K."/>
            <person name="Kondo S."/>
            <person name="Hamamoto M."/>
            <person name="Takahashi Y."/>
            <person name="Ogura Y."/>
            <person name="Hayashi T."/>
            <person name="Nishida H."/>
        </authorList>
    </citation>
    <scope>NUCLEOTIDE SEQUENCE [LARGE SCALE GENOMIC DNA]</scope>
    <source>
        <strain evidence="3 4">NRRL Y-17804</strain>
    </source>
</reference>
<dbReference type="AlphaFoldDB" id="A0A0E9NLR6"/>
<keyword evidence="4" id="KW-1185">Reference proteome</keyword>
<dbReference type="Proteomes" id="UP000033140">
    <property type="component" value="Unassembled WGS sequence"/>
</dbReference>
<dbReference type="EMBL" id="BACD03000032">
    <property type="protein sequence ID" value="GAO50355.1"/>
    <property type="molecule type" value="Genomic_DNA"/>
</dbReference>
<reference evidence="3 4" key="2">
    <citation type="journal article" date="2014" name="J. Gen. Appl. Microbiol.">
        <title>The early diverging ascomycetous budding yeast Saitoella complicata has three histone deacetylases belonging to the Clr6, Hos2, and Rpd3 lineages.</title>
        <authorList>
            <person name="Nishida H."/>
            <person name="Matsumoto T."/>
            <person name="Kondo S."/>
            <person name="Hamamoto M."/>
            <person name="Yoshikawa H."/>
        </authorList>
    </citation>
    <scope>NUCLEOTIDE SEQUENCE [LARGE SCALE GENOMIC DNA]</scope>
    <source>
        <strain evidence="3 4">NRRL Y-17804</strain>
    </source>
</reference>
<evidence type="ECO:0000313" key="4">
    <source>
        <dbReference type="Proteomes" id="UP000033140"/>
    </source>
</evidence>
<dbReference type="GO" id="GO:0033617">
    <property type="term" value="P:mitochondrial respiratory chain complex IV assembly"/>
    <property type="evidence" value="ECO:0007669"/>
    <property type="project" value="TreeGrafter"/>
</dbReference>
<gene>
    <name evidence="3" type="ORF">G7K_4482-t1</name>
</gene>
<dbReference type="Pfam" id="PF10203">
    <property type="entry name" value="Pet191_N"/>
    <property type="match status" value="1"/>
</dbReference>
<sequence>MGSSCKDIREQLAQCVLVSDCVMAGGNSVKDCLRNPDLHDQVPSKCFLLRQQYYDCRRGMLDPRKRFRLNAPLPKNLDADEE</sequence>
<protein>
    <recommendedName>
        <fullName evidence="5">Cytochrome c oxidase assembly factor 5</fullName>
    </recommendedName>
</protein>
<comment type="similarity">
    <text evidence="1">Belongs to the PET191 family.</text>
</comment>
<dbReference type="InterPro" id="IPR018793">
    <property type="entry name" value="Cyt_c_oxidase_assmbl_Pet191"/>
</dbReference>
<evidence type="ECO:0000313" key="3">
    <source>
        <dbReference type="EMBL" id="GAO50355.1"/>
    </source>
</evidence>
<dbReference type="GO" id="GO:0005739">
    <property type="term" value="C:mitochondrion"/>
    <property type="evidence" value="ECO:0007669"/>
    <property type="project" value="TreeGrafter"/>
</dbReference>